<name>A0A2T4Z6M0_9BACL</name>
<comment type="caution">
    <text evidence="3">The sequence shown here is derived from an EMBL/GenBank/DDBJ whole genome shotgun (WGS) entry which is preliminary data.</text>
</comment>
<gene>
    <name evidence="3" type="ORF">C8J48_0080</name>
</gene>
<dbReference type="RefSeq" id="WP_107724428.1">
    <property type="nucleotide sequence ID" value="NZ_PZZP01000001.1"/>
</dbReference>
<proteinExistence type="predicted"/>
<evidence type="ECO:0008006" key="5">
    <source>
        <dbReference type="Google" id="ProtNLM"/>
    </source>
</evidence>
<organism evidence="3 4">
    <name type="scientific">Desmospora activa DSM 45169</name>
    <dbReference type="NCBI Taxonomy" id="1121389"/>
    <lineage>
        <taxon>Bacteria</taxon>
        <taxon>Bacillati</taxon>
        <taxon>Bacillota</taxon>
        <taxon>Bacilli</taxon>
        <taxon>Bacillales</taxon>
        <taxon>Thermoactinomycetaceae</taxon>
        <taxon>Desmospora</taxon>
    </lineage>
</organism>
<feature type="compositionally biased region" description="Basic and acidic residues" evidence="1">
    <location>
        <begin position="30"/>
        <end position="53"/>
    </location>
</feature>
<evidence type="ECO:0000256" key="1">
    <source>
        <dbReference type="SAM" id="MobiDB-lite"/>
    </source>
</evidence>
<sequence length="186" mass="21055">MLVKWSFRLFMGLTVMALLSGCGLLLGADKGSDEGKQDDQAKEETEEEKKKEDDEYAEAQESNETYEEIKFRPISWIGGAPDRQGKGGIWVYNESKHPGNFPDSFDWSEEDVLLIQINESQYKGKKLNVRGLQKVRDDVVRIVVNLEEDGTGDDAPRLYLKVDKGALDDMKFVVETEDGEKVNTNE</sequence>
<dbReference type="Proteomes" id="UP000241639">
    <property type="component" value="Unassembled WGS sequence"/>
</dbReference>
<keyword evidence="2" id="KW-0732">Signal</keyword>
<feature type="chain" id="PRO_5015517765" description="Lipoprotein" evidence="2">
    <location>
        <begin position="28"/>
        <end position="186"/>
    </location>
</feature>
<reference evidence="3 4" key="1">
    <citation type="submission" date="2018-04" db="EMBL/GenBank/DDBJ databases">
        <title>Genomic Encyclopedia of Archaeal and Bacterial Type Strains, Phase II (KMG-II): from individual species to whole genera.</title>
        <authorList>
            <person name="Goeker M."/>
        </authorList>
    </citation>
    <scope>NUCLEOTIDE SEQUENCE [LARGE SCALE GENOMIC DNA]</scope>
    <source>
        <strain evidence="3 4">DSM 45169</strain>
    </source>
</reference>
<dbReference type="OrthoDB" id="2991525at2"/>
<feature type="region of interest" description="Disordered" evidence="1">
    <location>
        <begin position="29"/>
        <end position="65"/>
    </location>
</feature>
<evidence type="ECO:0000313" key="4">
    <source>
        <dbReference type="Proteomes" id="UP000241639"/>
    </source>
</evidence>
<evidence type="ECO:0000256" key="2">
    <source>
        <dbReference type="SAM" id="SignalP"/>
    </source>
</evidence>
<dbReference type="PROSITE" id="PS51257">
    <property type="entry name" value="PROKAR_LIPOPROTEIN"/>
    <property type="match status" value="1"/>
</dbReference>
<dbReference type="EMBL" id="PZZP01000001">
    <property type="protein sequence ID" value="PTM57532.1"/>
    <property type="molecule type" value="Genomic_DNA"/>
</dbReference>
<feature type="signal peptide" evidence="2">
    <location>
        <begin position="1"/>
        <end position="27"/>
    </location>
</feature>
<protein>
    <recommendedName>
        <fullName evidence="5">Lipoprotein</fullName>
    </recommendedName>
</protein>
<dbReference type="AlphaFoldDB" id="A0A2T4Z6M0"/>
<accession>A0A2T4Z6M0</accession>
<keyword evidence="4" id="KW-1185">Reference proteome</keyword>
<evidence type="ECO:0000313" key="3">
    <source>
        <dbReference type="EMBL" id="PTM57532.1"/>
    </source>
</evidence>